<evidence type="ECO:0008006" key="4">
    <source>
        <dbReference type="Google" id="ProtNLM"/>
    </source>
</evidence>
<keyword evidence="3" id="KW-1185">Reference proteome</keyword>
<sequence length="271" mass="30863">MAERVSAKEQSNFETFRECLSEPVLRALAKPVEKVKKKKRHSKKGSKATNKEKKEHGIVQDTNDAANEEVSDAEDLGEFIDYLATLLFTSLPNDLRGMSYAQFKDSEALHDAYTTPLSATTTTTLLESVSPTAIDSLASYGLLPAEPDMIDLNNFLTPIFGSYLSAVTAPPPIWSSTRTTECELCHREWIPLSYHHLIPKSTHDRVLKRGWHTEDRLNSVAWLCRACHSFVHRSASNEELAKEWYTVELLEQREDVQAWVKWVGRVRWKSR</sequence>
<protein>
    <recommendedName>
        <fullName evidence="4">HNH domain-containing protein</fullName>
    </recommendedName>
</protein>
<reference evidence="2" key="1">
    <citation type="journal article" date="2020" name="Stud. Mycol.">
        <title>101 Dothideomycetes genomes: a test case for predicting lifestyles and emergence of pathogens.</title>
        <authorList>
            <person name="Haridas S."/>
            <person name="Albert R."/>
            <person name="Binder M."/>
            <person name="Bloem J."/>
            <person name="Labutti K."/>
            <person name="Salamov A."/>
            <person name="Andreopoulos B."/>
            <person name="Baker S."/>
            <person name="Barry K."/>
            <person name="Bills G."/>
            <person name="Bluhm B."/>
            <person name="Cannon C."/>
            <person name="Castanera R."/>
            <person name="Culley D."/>
            <person name="Daum C."/>
            <person name="Ezra D."/>
            <person name="Gonzalez J."/>
            <person name="Henrissat B."/>
            <person name="Kuo A."/>
            <person name="Liang C."/>
            <person name="Lipzen A."/>
            <person name="Lutzoni F."/>
            <person name="Magnuson J."/>
            <person name="Mondo S."/>
            <person name="Nolan M."/>
            <person name="Ohm R."/>
            <person name="Pangilinan J."/>
            <person name="Park H.-J."/>
            <person name="Ramirez L."/>
            <person name="Alfaro M."/>
            <person name="Sun H."/>
            <person name="Tritt A."/>
            <person name="Yoshinaga Y."/>
            <person name="Zwiers L.-H."/>
            <person name="Turgeon B."/>
            <person name="Goodwin S."/>
            <person name="Spatafora J."/>
            <person name="Crous P."/>
            <person name="Grigoriev I."/>
        </authorList>
    </citation>
    <scope>NUCLEOTIDE SEQUENCE</scope>
    <source>
        <strain evidence="2">CBS 627.86</strain>
    </source>
</reference>
<evidence type="ECO:0000313" key="2">
    <source>
        <dbReference type="EMBL" id="KAF2121978.1"/>
    </source>
</evidence>
<feature type="compositionally biased region" description="Basic residues" evidence="1">
    <location>
        <begin position="35"/>
        <end position="46"/>
    </location>
</feature>
<proteinExistence type="predicted"/>
<accession>A0A6A5ZUG4</accession>
<dbReference type="PANTHER" id="PTHR37827:SF1">
    <property type="entry name" value="HNH DOMAIN-CONTAINING PROTEIN"/>
    <property type="match status" value="1"/>
</dbReference>
<dbReference type="PANTHER" id="PTHR37827">
    <property type="entry name" value="TUDOR DOMAIN-CONTAINING PROTEIN"/>
    <property type="match status" value="1"/>
</dbReference>
<feature type="region of interest" description="Disordered" evidence="1">
    <location>
        <begin position="31"/>
        <end position="57"/>
    </location>
</feature>
<evidence type="ECO:0000256" key="1">
    <source>
        <dbReference type="SAM" id="MobiDB-lite"/>
    </source>
</evidence>
<dbReference type="OrthoDB" id="4850648at2759"/>
<dbReference type="EMBL" id="ML977311">
    <property type="protein sequence ID" value="KAF2121978.1"/>
    <property type="molecule type" value="Genomic_DNA"/>
</dbReference>
<dbReference type="AlphaFoldDB" id="A0A6A5ZUG4"/>
<organism evidence="2 3">
    <name type="scientific">Lophiotrema nucula</name>
    <dbReference type="NCBI Taxonomy" id="690887"/>
    <lineage>
        <taxon>Eukaryota</taxon>
        <taxon>Fungi</taxon>
        <taxon>Dikarya</taxon>
        <taxon>Ascomycota</taxon>
        <taxon>Pezizomycotina</taxon>
        <taxon>Dothideomycetes</taxon>
        <taxon>Pleosporomycetidae</taxon>
        <taxon>Pleosporales</taxon>
        <taxon>Lophiotremataceae</taxon>
        <taxon>Lophiotrema</taxon>
    </lineage>
</organism>
<evidence type="ECO:0000313" key="3">
    <source>
        <dbReference type="Proteomes" id="UP000799770"/>
    </source>
</evidence>
<gene>
    <name evidence="2" type="ORF">BDV96DRAFT_483098</name>
</gene>
<dbReference type="Proteomes" id="UP000799770">
    <property type="component" value="Unassembled WGS sequence"/>
</dbReference>
<name>A0A6A5ZUG4_9PLEO</name>